<keyword evidence="2" id="KW-0812">Transmembrane</keyword>
<gene>
    <name evidence="3" type="ORF">LCPAC102_02040</name>
</gene>
<dbReference type="EMBL" id="MK500473">
    <property type="protein sequence ID" value="QBK90291.1"/>
    <property type="molecule type" value="Genomic_DNA"/>
</dbReference>
<evidence type="ECO:0000256" key="2">
    <source>
        <dbReference type="SAM" id="Phobius"/>
    </source>
</evidence>
<keyword evidence="2" id="KW-0472">Membrane</keyword>
<feature type="transmembrane region" description="Helical" evidence="2">
    <location>
        <begin position="29"/>
        <end position="52"/>
    </location>
</feature>
<keyword evidence="2" id="KW-1133">Transmembrane helix</keyword>
<evidence type="ECO:0000313" key="3">
    <source>
        <dbReference type="EMBL" id="QBK90291.1"/>
    </source>
</evidence>
<feature type="compositionally biased region" description="Low complexity" evidence="1">
    <location>
        <begin position="123"/>
        <end position="133"/>
    </location>
</feature>
<feature type="region of interest" description="Disordered" evidence="1">
    <location>
        <begin position="79"/>
        <end position="133"/>
    </location>
</feature>
<reference evidence="3" key="1">
    <citation type="journal article" date="2019" name="MBio">
        <title>Virus Genomes from Deep Sea Sediments Expand the Ocean Megavirome and Support Independent Origins of Viral Gigantism.</title>
        <authorList>
            <person name="Backstrom D."/>
            <person name="Yutin N."/>
            <person name="Jorgensen S.L."/>
            <person name="Dharamshi J."/>
            <person name="Homa F."/>
            <person name="Zaremba-Niedwiedzka K."/>
            <person name="Spang A."/>
            <person name="Wolf Y.I."/>
            <person name="Koonin E.V."/>
            <person name="Ettema T.J."/>
        </authorList>
    </citation>
    <scope>NUCLEOTIDE SEQUENCE</scope>
</reference>
<evidence type="ECO:0008006" key="4">
    <source>
        <dbReference type="Google" id="ProtNLM"/>
    </source>
</evidence>
<name>A0A4D5XFJ6_9VIRU</name>
<organism evidence="3">
    <name type="scientific">Pithovirus LCPAC102</name>
    <dbReference type="NCBI Taxonomy" id="2506587"/>
    <lineage>
        <taxon>Viruses</taxon>
        <taxon>Pithoviruses</taxon>
    </lineage>
</organism>
<evidence type="ECO:0000256" key="1">
    <source>
        <dbReference type="SAM" id="MobiDB-lite"/>
    </source>
</evidence>
<feature type="compositionally biased region" description="Basic residues" evidence="1">
    <location>
        <begin position="96"/>
        <end position="109"/>
    </location>
</feature>
<protein>
    <recommendedName>
        <fullName evidence="4">Transmembrane protein</fullName>
    </recommendedName>
</protein>
<proteinExistence type="predicted"/>
<accession>A0A4D5XFJ6</accession>
<sequence length="133" mass="15333">MSDPVIIRNLIEWSKKRKDDINNNKSNDYFIYGIIGTILLLTYVTAGGIYYISGTSVIKPHVINLIKDNKLKSTLKIPNPEDIQKDTKNKPTYKYTKSKKNKYYGKGKTKQTQSNPTTDRYRGSYSSYSDYSE</sequence>